<keyword evidence="3" id="KW-0378">Hydrolase</keyword>
<keyword evidence="9" id="KW-1185">Reference proteome</keyword>
<dbReference type="Gene3D" id="3.90.190.10">
    <property type="entry name" value="Protein tyrosine phosphatase superfamily"/>
    <property type="match status" value="1"/>
</dbReference>
<evidence type="ECO:0000256" key="3">
    <source>
        <dbReference type="ARBA" id="ARBA00022801"/>
    </source>
</evidence>
<name>A0A0L0T830_ALLM3</name>
<feature type="compositionally biased region" description="Basic and acidic residues" evidence="5">
    <location>
        <begin position="130"/>
        <end position="143"/>
    </location>
</feature>
<dbReference type="InterPro" id="IPR016130">
    <property type="entry name" value="Tyr_Pase_AS"/>
</dbReference>
<dbReference type="GO" id="GO:0004725">
    <property type="term" value="F:protein tyrosine phosphatase activity"/>
    <property type="evidence" value="ECO:0007669"/>
    <property type="project" value="UniProtKB-EC"/>
</dbReference>
<dbReference type="CDD" id="cd14498">
    <property type="entry name" value="DSP"/>
    <property type="match status" value="1"/>
</dbReference>
<dbReference type="PROSITE" id="PS50056">
    <property type="entry name" value="TYR_PHOSPHATASE_2"/>
    <property type="match status" value="1"/>
</dbReference>
<evidence type="ECO:0000313" key="9">
    <source>
        <dbReference type="Proteomes" id="UP000054350"/>
    </source>
</evidence>
<dbReference type="SUPFAM" id="SSF52799">
    <property type="entry name" value="(Phosphotyrosine protein) phosphatases II"/>
    <property type="match status" value="1"/>
</dbReference>
<dbReference type="OrthoDB" id="273181at2759"/>
<sequence>MAAEVPPPAAHAMPMYKHFPCLDSADEKIELVLKDATAFIDQARARNLNVYVHCKAGKSRSATAVMAYLIMHQGYSFDRAWAHVKEKRPAVAPNIGFFSVLREIGGANQDGSAIGELEIFLTPGQEETGESQKEDQAPRAHSV</sequence>
<proteinExistence type="inferred from homology"/>
<feature type="domain" description="Tyrosine specific protein phosphatases" evidence="7">
    <location>
        <begin position="30"/>
        <end position="91"/>
    </location>
</feature>
<dbReference type="EMBL" id="GG745368">
    <property type="protein sequence ID" value="KNE70856.1"/>
    <property type="molecule type" value="Genomic_DNA"/>
</dbReference>
<feature type="region of interest" description="Disordered" evidence="5">
    <location>
        <begin position="124"/>
        <end position="143"/>
    </location>
</feature>
<reference evidence="9" key="2">
    <citation type="submission" date="2009-11" db="EMBL/GenBank/DDBJ databases">
        <title>The Genome Sequence of Allomyces macrogynus strain ATCC 38327.</title>
        <authorList>
            <consortium name="The Broad Institute Genome Sequencing Platform"/>
            <person name="Russ C."/>
            <person name="Cuomo C."/>
            <person name="Shea T."/>
            <person name="Young S.K."/>
            <person name="Zeng Q."/>
            <person name="Koehrsen M."/>
            <person name="Haas B."/>
            <person name="Borodovsky M."/>
            <person name="Guigo R."/>
            <person name="Alvarado L."/>
            <person name="Berlin A."/>
            <person name="Borenstein D."/>
            <person name="Chen Z."/>
            <person name="Engels R."/>
            <person name="Freedman E."/>
            <person name="Gellesch M."/>
            <person name="Goldberg J."/>
            <person name="Griggs A."/>
            <person name="Gujja S."/>
            <person name="Heiman D."/>
            <person name="Hepburn T."/>
            <person name="Howarth C."/>
            <person name="Jen D."/>
            <person name="Larson L."/>
            <person name="Lewis B."/>
            <person name="Mehta T."/>
            <person name="Park D."/>
            <person name="Pearson M."/>
            <person name="Roberts A."/>
            <person name="Saif S."/>
            <person name="Shenoy N."/>
            <person name="Sisk P."/>
            <person name="Stolte C."/>
            <person name="Sykes S."/>
            <person name="Walk T."/>
            <person name="White J."/>
            <person name="Yandava C."/>
            <person name="Burger G."/>
            <person name="Gray M.W."/>
            <person name="Holland P.W.H."/>
            <person name="King N."/>
            <person name="Lang F.B.F."/>
            <person name="Roger A.J."/>
            <person name="Ruiz-Trillo I."/>
            <person name="Lander E."/>
            <person name="Nusbaum C."/>
        </authorList>
    </citation>
    <scope>NUCLEOTIDE SEQUENCE [LARGE SCALE GENOMIC DNA]</scope>
    <source>
        <strain evidence="9">ATCC 38327</strain>
    </source>
</reference>
<dbReference type="eggNOG" id="KOG1716">
    <property type="taxonomic scope" value="Eukaryota"/>
</dbReference>
<dbReference type="PROSITE" id="PS50054">
    <property type="entry name" value="TYR_PHOSPHATASE_DUAL"/>
    <property type="match status" value="1"/>
</dbReference>
<evidence type="ECO:0000259" key="7">
    <source>
        <dbReference type="PROSITE" id="PS50056"/>
    </source>
</evidence>
<dbReference type="SMART" id="SM00404">
    <property type="entry name" value="PTPc_motif"/>
    <property type="match status" value="1"/>
</dbReference>
<dbReference type="STRING" id="578462.A0A0L0T830"/>
<reference evidence="8 9" key="1">
    <citation type="submission" date="2009-11" db="EMBL/GenBank/DDBJ databases">
        <title>Annotation of Allomyces macrogynus ATCC 38327.</title>
        <authorList>
            <consortium name="The Broad Institute Genome Sequencing Platform"/>
            <person name="Russ C."/>
            <person name="Cuomo C."/>
            <person name="Burger G."/>
            <person name="Gray M.W."/>
            <person name="Holland P.W.H."/>
            <person name="King N."/>
            <person name="Lang F.B.F."/>
            <person name="Roger A.J."/>
            <person name="Ruiz-Trillo I."/>
            <person name="Young S.K."/>
            <person name="Zeng Q."/>
            <person name="Gargeya S."/>
            <person name="Fitzgerald M."/>
            <person name="Haas B."/>
            <person name="Abouelleil A."/>
            <person name="Alvarado L."/>
            <person name="Arachchi H.M."/>
            <person name="Berlin A."/>
            <person name="Chapman S.B."/>
            <person name="Gearin G."/>
            <person name="Goldberg J."/>
            <person name="Griggs A."/>
            <person name="Gujja S."/>
            <person name="Hansen M."/>
            <person name="Heiman D."/>
            <person name="Howarth C."/>
            <person name="Larimer J."/>
            <person name="Lui A."/>
            <person name="MacDonald P.J.P."/>
            <person name="McCowen C."/>
            <person name="Montmayeur A."/>
            <person name="Murphy C."/>
            <person name="Neiman D."/>
            <person name="Pearson M."/>
            <person name="Priest M."/>
            <person name="Roberts A."/>
            <person name="Saif S."/>
            <person name="Shea T."/>
            <person name="Sisk P."/>
            <person name="Stolte C."/>
            <person name="Sykes S."/>
            <person name="Wortman J."/>
            <person name="Nusbaum C."/>
            <person name="Birren B."/>
        </authorList>
    </citation>
    <scope>NUCLEOTIDE SEQUENCE [LARGE SCALE GENOMIC DNA]</scope>
    <source>
        <strain evidence="8 9">ATCC 38327</strain>
    </source>
</reference>
<dbReference type="InterPro" id="IPR003595">
    <property type="entry name" value="Tyr_Pase_cat"/>
</dbReference>
<keyword evidence="4" id="KW-0904">Protein phosphatase</keyword>
<dbReference type="GO" id="GO:0043409">
    <property type="term" value="P:negative regulation of MAPK cascade"/>
    <property type="evidence" value="ECO:0007669"/>
    <property type="project" value="TreeGrafter"/>
</dbReference>
<comment type="similarity">
    <text evidence="1">Belongs to the protein-tyrosine phosphatase family. Non-receptor class dual specificity subfamily.</text>
</comment>
<dbReference type="VEuPathDB" id="FungiDB:AMAG_14962"/>
<dbReference type="SMART" id="SM00195">
    <property type="entry name" value="DSPc"/>
    <property type="match status" value="1"/>
</dbReference>
<gene>
    <name evidence="8" type="ORF">AMAG_14962</name>
</gene>
<dbReference type="InterPro" id="IPR000387">
    <property type="entry name" value="Tyr_Pase_dom"/>
</dbReference>
<evidence type="ECO:0000256" key="4">
    <source>
        <dbReference type="ARBA" id="ARBA00022912"/>
    </source>
</evidence>
<dbReference type="InterPro" id="IPR000340">
    <property type="entry name" value="Dual-sp_phosphatase_cat-dom"/>
</dbReference>
<dbReference type="EC" id="3.1.3.48" evidence="2"/>
<dbReference type="PANTHER" id="PTHR10159:SF530">
    <property type="entry name" value="DUAL SPECIFICITY PROTEIN PHOSPHATASE DDB_G0271350-RELATED"/>
    <property type="match status" value="1"/>
</dbReference>
<dbReference type="PANTHER" id="PTHR10159">
    <property type="entry name" value="DUAL SPECIFICITY PROTEIN PHOSPHATASE"/>
    <property type="match status" value="1"/>
</dbReference>
<feature type="domain" description="Tyrosine-protein phosphatase" evidence="6">
    <location>
        <begin position="1"/>
        <end position="110"/>
    </location>
</feature>
<dbReference type="InterPro" id="IPR020422">
    <property type="entry name" value="TYR_PHOSPHATASE_DUAL_dom"/>
</dbReference>
<dbReference type="AlphaFoldDB" id="A0A0L0T830"/>
<dbReference type="InterPro" id="IPR029021">
    <property type="entry name" value="Prot-tyrosine_phosphatase-like"/>
</dbReference>
<evidence type="ECO:0000256" key="1">
    <source>
        <dbReference type="ARBA" id="ARBA00008601"/>
    </source>
</evidence>
<dbReference type="Pfam" id="PF00782">
    <property type="entry name" value="DSPc"/>
    <property type="match status" value="1"/>
</dbReference>
<organism evidence="8 9">
    <name type="scientific">Allomyces macrogynus (strain ATCC 38327)</name>
    <name type="common">Allomyces javanicus var. macrogynus</name>
    <dbReference type="NCBI Taxonomy" id="578462"/>
    <lineage>
        <taxon>Eukaryota</taxon>
        <taxon>Fungi</taxon>
        <taxon>Fungi incertae sedis</taxon>
        <taxon>Blastocladiomycota</taxon>
        <taxon>Blastocladiomycetes</taxon>
        <taxon>Blastocladiales</taxon>
        <taxon>Blastocladiaceae</taxon>
        <taxon>Allomyces</taxon>
    </lineage>
</organism>
<dbReference type="Proteomes" id="UP000054350">
    <property type="component" value="Unassembled WGS sequence"/>
</dbReference>
<evidence type="ECO:0000256" key="2">
    <source>
        <dbReference type="ARBA" id="ARBA00013064"/>
    </source>
</evidence>
<evidence type="ECO:0000256" key="5">
    <source>
        <dbReference type="SAM" id="MobiDB-lite"/>
    </source>
</evidence>
<evidence type="ECO:0000313" key="8">
    <source>
        <dbReference type="EMBL" id="KNE70856.1"/>
    </source>
</evidence>
<dbReference type="GO" id="GO:0005737">
    <property type="term" value="C:cytoplasm"/>
    <property type="evidence" value="ECO:0007669"/>
    <property type="project" value="TreeGrafter"/>
</dbReference>
<evidence type="ECO:0000259" key="6">
    <source>
        <dbReference type="PROSITE" id="PS50054"/>
    </source>
</evidence>
<accession>A0A0L0T830</accession>
<protein>
    <recommendedName>
        <fullName evidence="2">protein-tyrosine-phosphatase</fullName>
        <ecNumber evidence="2">3.1.3.48</ecNumber>
    </recommendedName>
</protein>
<dbReference type="PROSITE" id="PS00383">
    <property type="entry name" value="TYR_PHOSPHATASE_1"/>
    <property type="match status" value="1"/>
</dbReference>